<feature type="domain" description="NTF2" evidence="1">
    <location>
        <begin position="12"/>
        <end position="123"/>
    </location>
</feature>
<protein>
    <submittedName>
        <fullName evidence="2">Nuclear transport factor 2, eukaryote</fullName>
    </submittedName>
</protein>
<dbReference type="Gene3D" id="3.10.450.50">
    <property type="match status" value="1"/>
</dbReference>
<sequence length="457" mass="51319">MADTITENAASIGYKYAEHYYAVLRTLPGCIDQFYDDFGEYQTVFENGTVVWARTRVEATIALMRPISDSRLIVNSIITVPCGGSLDRLMVTVNGESFTQVFIVEYRPERPLTYIIVSSVTRHFSAGPVNDRQNLETRFIAGDCAANTGLPMAGVKTKGQVYYALNLVTYYETLSDNDPENKRSDIAAKILQHILPGIPPLDNQISQKPFPINNATNNLSHRILNHILLHIPPPEIKPYSLNIATGMVQPTLAENNLQIGIVKPVPNTIEVSTFHENLSDYKPENSQSYMAVKILKHIMLHVPPPDIRTSKEPFYTNNATGSLQHNLAENNLQLEIVKPQPNPTEVLTFHESLHDIVPENTQSHMAIKILQHILLHVPPPDIRTSKERFNTNNATGKLQPTLAENNLHLEIVKPVPYPTDVSTFLESLPDTDPENKQFHMAVKILKHIMFHVLPPNI</sequence>
<dbReference type="InterPro" id="IPR018222">
    <property type="entry name" value="Nuclear_transport_factor_2_euk"/>
</dbReference>
<gene>
    <name evidence="2" type="ORF">CINCED_3A003292</name>
</gene>
<evidence type="ECO:0000313" key="3">
    <source>
        <dbReference type="Proteomes" id="UP000325440"/>
    </source>
</evidence>
<keyword evidence="3" id="KW-1185">Reference proteome</keyword>
<dbReference type="EMBL" id="CABPRJ010001150">
    <property type="protein sequence ID" value="VVC35242.1"/>
    <property type="molecule type" value="Genomic_DNA"/>
</dbReference>
<dbReference type="Proteomes" id="UP000325440">
    <property type="component" value="Unassembled WGS sequence"/>
</dbReference>
<dbReference type="OrthoDB" id="339151at2759"/>
<dbReference type="PROSITE" id="PS50177">
    <property type="entry name" value="NTF2_DOMAIN"/>
    <property type="match status" value="1"/>
</dbReference>
<evidence type="ECO:0000259" key="1">
    <source>
        <dbReference type="PROSITE" id="PS50177"/>
    </source>
</evidence>
<reference evidence="2 3" key="1">
    <citation type="submission" date="2019-08" db="EMBL/GenBank/DDBJ databases">
        <authorList>
            <person name="Alioto T."/>
            <person name="Alioto T."/>
            <person name="Gomez Garrido J."/>
        </authorList>
    </citation>
    <scope>NUCLEOTIDE SEQUENCE [LARGE SCALE GENOMIC DNA]</scope>
</reference>
<proteinExistence type="predicted"/>
<accession>A0A5E4MSI7</accession>
<evidence type="ECO:0000313" key="2">
    <source>
        <dbReference type="EMBL" id="VVC35242.1"/>
    </source>
</evidence>
<name>A0A5E4MSI7_9HEMI</name>
<organism evidence="2 3">
    <name type="scientific">Cinara cedri</name>
    <dbReference type="NCBI Taxonomy" id="506608"/>
    <lineage>
        <taxon>Eukaryota</taxon>
        <taxon>Metazoa</taxon>
        <taxon>Ecdysozoa</taxon>
        <taxon>Arthropoda</taxon>
        <taxon>Hexapoda</taxon>
        <taxon>Insecta</taxon>
        <taxon>Pterygota</taxon>
        <taxon>Neoptera</taxon>
        <taxon>Paraneoptera</taxon>
        <taxon>Hemiptera</taxon>
        <taxon>Sternorrhyncha</taxon>
        <taxon>Aphidomorpha</taxon>
        <taxon>Aphidoidea</taxon>
        <taxon>Aphididae</taxon>
        <taxon>Lachninae</taxon>
        <taxon>Cinara</taxon>
    </lineage>
</organism>
<dbReference type="AlphaFoldDB" id="A0A5E4MSI7"/>